<evidence type="ECO:0000259" key="2">
    <source>
        <dbReference type="PROSITE" id="PS50878"/>
    </source>
</evidence>
<dbReference type="InterPro" id="IPR043502">
    <property type="entry name" value="DNA/RNA_pol_sf"/>
</dbReference>
<dbReference type="Proteomes" id="UP000663852">
    <property type="component" value="Unassembled WGS sequence"/>
</dbReference>
<evidence type="ECO:0000313" key="6">
    <source>
        <dbReference type="Proteomes" id="UP000663852"/>
    </source>
</evidence>
<dbReference type="SUPFAM" id="SSF56672">
    <property type="entry name" value="DNA/RNA polymerases"/>
    <property type="match status" value="1"/>
</dbReference>
<dbReference type="EMBL" id="CAJNOJ010000261">
    <property type="protein sequence ID" value="CAF1348634.1"/>
    <property type="molecule type" value="Genomic_DNA"/>
</dbReference>
<dbReference type="GO" id="GO:0003824">
    <property type="term" value="F:catalytic activity"/>
    <property type="evidence" value="ECO:0007669"/>
    <property type="project" value="InterPro"/>
</dbReference>
<sequence length="548" mass="61291">MNDFRGNSYRLGRRPGKQGPRSLLSDQGRVDKLATGKNSYTNYTTKNTQKLTLAKNSLTVGTWNVQTLWAAGKLELLRNEMKRFKYDIIGISEVRWTGKGETPNGDFIWSGEETVHMRGVGFLLSTQAKKALIGYNPVSSRIISARFDATPFKITVIQVYAPTSASTEEEIEAFYSDVEKVVTKTDKKDIIIVTGDWNAKIGTGNADWKSVMGRYGYGDRNERGERLLEFATVHDLYTKDDIKDRWTQYCSSLYKDPGGGDEVVEELEDIAPPTVDDIQDILYSEVQTAIHALKRNKSPGSDGIPAEMLQAGGEPLARQICQLCNKAWLEGTIPEEWGKSILVPIPKKGDLSNCSNYRTISLINHTGKVLLVVLLNRLKAHLDPYLSEEQAGLLAEKAKRQGKKVYNCFIDFQKAFDTIKHKIIWATLKSYGVDTKTITLLQNIYEKAQSAVRIGNDYGEWFQTDVGTRQGDPLSPLLFIAYLERVMDQWTGTVPPSARSAGVEKSDPIKWLAPTGAKPKGHDDDDDDDSCTAYRTGSELTKSREDLF</sequence>
<dbReference type="AlphaFoldDB" id="A0A815H394"/>
<comment type="caution">
    <text evidence="3">The sequence shown here is derived from an EMBL/GenBank/DDBJ whole genome shotgun (WGS) entry which is preliminary data.</text>
</comment>
<evidence type="ECO:0000256" key="1">
    <source>
        <dbReference type="SAM" id="MobiDB-lite"/>
    </source>
</evidence>
<accession>A0A815H394</accession>
<dbReference type="CDD" id="cd09076">
    <property type="entry name" value="L1-EN"/>
    <property type="match status" value="1"/>
</dbReference>
<dbReference type="PANTHER" id="PTHR19446">
    <property type="entry name" value="REVERSE TRANSCRIPTASES"/>
    <property type="match status" value="1"/>
</dbReference>
<dbReference type="InterPro" id="IPR000477">
    <property type="entry name" value="RT_dom"/>
</dbReference>
<protein>
    <recommendedName>
        <fullName evidence="2">Reverse transcriptase domain-containing protein</fullName>
    </recommendedName>
</protein>
<dbReference type="Pfam" id="PF00078">
    <property type="entry name" value="RVT_1"/>
    <property type="match status" value="1"/>
</dbReference>
<dbReference type="SUPFAM" id="SSF56219">
    <property type="entry name" value="DNase I-like"/>
    <property type="match status" value="1"/>
</dbReference>
<dbReference type="PROSITE" id="PS50878">
    <property type="entry name" value="RT_POL"/>
    <property type="match status" value="1"/>
</dbReference>
<evidence type="ECO:0000313" key="4">
    <source>
        <dbReference type="EMBL" id="CAF1538426.1"/>
    </source>
</evidence>
<dbReference type="Pfam" id="PF03372">
    <property type="entry name" value="Exo_endo_phos"/>
    <property type="match status" value="1"/>
</dbReference>
<feature type="region of interest" description="Disordered" evidence="1">
    <location>
        <begin position="1"/>
        <end position="25"/>
    </location>
</feature>
<organism evidence="3 6">
    <name type="scientific">Adineta ricciae</name>
    <name type="common">Rotifer</name>
    <dbReference type="NCBI Taxonomy" id="249248"/>
    <lineage>
        <taxon>Eukaryota</taxon>
        <taxon>Metazoa</taxon>
        <taxon>Spiralia</taxon>
        <taxon>Gnathifera</taxon>
        <taxon>Rotifera</taxon>
        <taxon>Eurotatoria</taxon>
        <taxon>Bdelloidea</taxon>
        <taxon>Adinetida</taxon>
        <taxon>Adinetidae</taxon>
        <taxon>Adineta</taxon>
    </lineage>
</organism>
<feature type="region of interest" description="Disordered" evidence="1">
    <location>
        <begin position="494"/>
        <end position="548"/>
    </location>
</feature>
<dbReference type="InterPro" id="IPR005135">
    <property type="entry name" value="Endo/exonuclease/phosphatase"/>
</dbReference>
<keyword evidence="5" id="KW-1185">Reference proteome</keyword>
<gene>
    <name evidence="3" type="ORF">EDS130_LOCUS33147</name>
    <name evidence="4" type="ORF">XAT740_LOCUS41997</name>
</gene>
<proteinExistence type="predicted"/>
<dbReference type="CDD" id="cd01650">
    <property type="entry name" value="RT_nLTR_like"/>
    <property type="match status" value="1"/>
</dbReference>
<name>A0A815H394_ADIRI</name>
<reference evidence="3" key="1">
    <citation type="submission" date="2021-02" db="EMBL/GenBank/DDBJ databases">
        <authorList>
            <person name="Nowell W R."/>
        </authorList>
    </citation>
    <scope>NUCLEOTIDE SEQUENCE</scope>
</reference>
<evidence type="ECO:0000313" key="5">
    <source>
        <dbReference type="Proteomes" id="UP000663828"/>
    </source>
</evidence>
<evidence type="ECO:0000313" key="3">
    <source>
        <dbReference type="EMBL" id="CAF1348634.1"/>
    </source>
</evidence>
<dbReference type="EMBL" id="CAJNOR010004977">
    <property type="protein sequence ID" value="CAF1538426.1"/>
    <property type="molecule type" value="Genomic_DNA"/>
</dbReference>
<dbReference type="Gene3D" id="3.60.10.10">
    <property type="entry name" value="Endonuclease/exonuclease/phosphatase"/>
    <property type="match status" value="1"/>
</dbReference>
<dbReference type="Proteomes" id="UP000663828">
    <property type="component" value="Unassembled WGS sequence"/>
</dbReference>
<dbReference type="InterPro" id="IPR036691">
    <property type="entry name" value="Endo/exonu/phosph_ase_sf"/>
</dbReference>
<feature type="domain" description="Reverse transcriptase" evidence="2">
    <location>
        <begin position="326"/>
        <end position="548"/>
    </location>
</feature>
<dbReference type="OrthoDB" id="407509at2759"/>